<dbReference type="InterPro" id="IPR050953">
    <property type="entry name" value="N4_N6_ade-DNA_methylase"/>
</dbReference>
<gene>
    <name evidence="9" type="ORF">BB021_05745</name>
</gene>
<feature type="domain" description="Type II methyltransferase M.TaqI-like" evidence="8">
    <location>
        <begin position="146"/>
        <end position="238"/>
    </location>
</feature>
<dbReference type="Proteomes" id="UP000190016">
    <property type="component" value="Unassembled WGS sequence"/>
</dbReference>
<evidence type="ECO:0000256" key="5">
    <source>
        <dbReference type="ARBA" id="ARBA00022747"/>
    </source>
</evidence>
<comment type="caution">
    <text evidence="9">The sequence shown here is derived from an EMBL/GenBank/DDBJ whole genome shotgun (WGS) entry which is preliminary data.</text>
</comment>
<dbReference type="PANTHER" id="PTHR33841:SF6">
    <property type="entry name" value="TYPE II METHYLTRANSFERASE M.HINDII"/>
    <property type="match status" value="1"/>
</dbReference>
<evidence type="ECO:0000256" key="7">
    <source>
        <dbReference type="ARBA" id="ARBA00047942"/>
    </source>
</evidence>
<evidence type="ECO:0000256" key="6">
    <source>
        <dbReference type="ARBA" id="ARBA00023125"/>
    </source>
</evidence>
<dbReference type="PANTHER" id="PTHR33841">
    <property type="entry name" value="DNA METHYLTRANSFERASE YEEA-RELATED"/>
    <property type="match status" value="1"/>
</dbReference>
<dbReference type="CDD" id="cd02440">
    <property type="entry name" value="AdoMet_MTases"/>
    <property type="match status" value="1"/>
</dbReference>
<dbReference type="SUPFAM" id="SSF53335">
    <property type="entry name" value="S-adenosyl-L-methionine-dependent methyltransferases"/>
    <property type="match status" value="1"/>
</dbReference>
<dbReference type="InterPro" id="IPR011639">
    <property type="entry name" value="MethylTrfase_TaqI-like_dom"/>
</dbReference>
<dbReference type="EMBL" id="MBDS01000014">
    <property type="protein sequence ID" value="OPB88873.1"/>
    <property type="molecule type" value="Genomic_DNA"/>
</dbReference>
<keyword evidence="10" id="KW-1185">Reference proteome</keyword>
<keyword evidence="3" id="KW-0808">Transferase</keyword>
<dbReference type="EC" id="2.1.1.72" evidence="1"/>
<evidence type="ECO:0000313" key="9">
    <source>
        <dbReference type="EMBL" id="OPB88873.1"/>
    </source>
</evidence>
<keyword evidence="2" id="KW-0489">Methyltransferase</keyword>
<protein>
    <recommendedName>
        <fullName evidence="1">site-specific DNA-methyltransferase (adenine-specific)</fullName>
        <ecNumber evidence="1">2.1.1.72</ecNumber>
    </recommendedName>
</protein>
<dbReference type="RefSeq" id="WP_078407291.1">
    <property type="nucleotide sequence ID" value="NZ_MBDS01000014.1"/>
</dbReference>
<proteinExistence type="predicted"/>
<evidence type="ECO:0000259" key="8">
    <source>
        <dbReference type="Pfam" id="PF07669"/>
    </source>
</evidence>
<organism evidence="9 10">
    <name type="scientific">Elizabethkingia ursingii</name>
    <dbReference type="NCBI Taxonomy" id="1756150"/>
    <lineage>
        <taxon>Bacteria</taxon>
        <taxon>Pseudomonadati</taxon>
        <taxon>Bacteroidota</taxon>
        <taxon>Flavobacteriia</taxon>
        <taxon>Flavobacteriales</taxon>
        <taxon>Weeksellaceae</taxon>
        <taxon>Elizabethkingia</taxon>
    </lineage>
</organism>
<dbReference type="PROSITE" id="PS00092">
    <property type="entry name" value="N6_MTASE"/>
    <property type="match status" value="1"/>
</dbReference>
<keyword evidence="5" id="KW-0680">Restriction system</keyword>
<evidence type="ECO:0000256" key="3">
    <source>
        <dbReference type="ARBA" id="ARBA00022679"/>
    </source>
</evidence>
<dbReference type="PRINTS" id="PR00507">
    <property type="entry name" value="N12N6MTFRASE"/>
</dbReference>
<dbReference type="InterPro" id="IPR002052">
    <property type="entry name" value="DNA_methylase_N6_adenine_CS"/>
</dbReference>
<sequence>MTQTINTTLFDQELPSEFADRLGIYYTEQVSSKHKKVNGQFFTPTAIAKLMASYSDFTQPVVKILDPGCGTAVLTCTLIEHLITSTHAIETIHLVAYETDAGLIPYSEKVLIYLQEWLLNKGVHFDYILHLQDFVLANAVALNNNYNGEQFDLIISNPPYFKLAKDDEKAIAAKVLVSGQPNIYSIFMGIAAKLLSDNGELIFITPRSFASGNYFKAFREQFFNTVQIDKIHLFNSRKDTFNRDSVLQETVIIKAIKEVTNPNKKVLVSSSIGLKDIFEPTIRYFRSSELIDLTSREKILHLPTSDKEVSIMSLVFTWQNVLQDFNIKISTGPVVSFRSKSFIQPNYENGTVFLAPLFWLHNVNKMSLEWPREFKDKGQYIRIQEESRSILIPNKDYILLRRFSTKDDKSRLIAAPYFRDFVTSDFIGVENKVNYIYRKEGQLDRNEVLGLCALLNSELFDTYFQIFNGNVNVSATELREMKFPPLNDIIQIGNRIIHSDDYSMANVNNIVNEMYELEIMMN</sequence>
<comment type="catalytic activity">
    <reaction evidence="7">
        <text>a 2'-deoxyadenosine in DNA + S-adenosyl-L-methionine = an N(6)-methyl-2'-deoxyadenosine in DNA + S-adenosyl-L-homocysteine + H(+)</text>
        <dbReference type="Rhea" id="RHEA:15197"/>
        <dbReference type="Rhea" id="RHEA-COMP:12418"/>
        <dbReference type="Rhea" id="RHEA-COMP:12419"/>
        <dbReference type="ChEBI" id="CHEBI:15378"/>
        <dbReference type="ChEBI" id="CHEBI:57856"/>
        <dbReference type="ChEBI" id="CHEBI:59789"/>
        <dbReference type="ChEBI" id="CHEBI:90615"/>
        <dbReference type="ChEBI" id="CHEBI:90616"/>
        <dbReference type="EC" id="2.1.1.72"/>
    </reaction>
</comment>
<name>A0ABX3N9F9_9FLAO</name>
<dbReference type="InterPro" id="IPR029063">
    <property type="entry name" value="SAM-dependent_MTases_sf"/>
</dbReference>
<evidence type="ECO:0000313" key="10">
    <source>
        <dbReference type="Proteomes" id="UP000190016"/>
    </source>
</evidence>
<dbReference type="Pfam" id="PF07669">
    <property type="entry name" value="Eco57I"/>
    <property type="match status" value="1"/>
</dbReference>
<keyword evidence="6" id="KW-0238">DNA-binding</keyword>
<evidence type="ECO:0000256" key="4">
    <source>
        <dbReference type="ARBA" id="ARBA00022691"/>
    </source>
</evidence>
<reference evidence="9 10" key="1">
    <citation type="submission" date="2016-07" db="EMBL/GenBank/DDBJ databases">
        <title>Revisiting the Taxonomy of the Elizabethkingia Genus based on Whole-Genome Sequencing, Optical Mapping, and MALDI-TOF.</title>
        <authorList>
            <person name="Nicholson A.C."/>
        </authorList>
    </citation>
    <scope>NUCLEOTIDE SEQUENCE [LARGE SCALE GENOMIC DNA]</scope>
    <source>
        <strain evidence="9 10">C1558</strain>
    </source>
</reference>
<evidence type="ECO:0000256" key="1">
    <source>
        <dbReference type="ARBA" id="ARBA00011900"/>
    </source>
</evidence>
<evidence type="ECO:0000256" key="2">
    <source>
        <dbReference type="ARBA" id="ARBA00022603"/>
    </source>
</evidence>
<dbReference type="Gene3D" id="3.40.50.150">
    <property type="entry name" value="Vaccinia Virus protein VP39"/>
    <property type="match status" value="1"/>
</dbReference>
<keyword evidence="4" id="KW-0949">S-adenosyl-L-methionine</keyword>
<accession>A0ABX3N9F9</accession>